<evidence type="ECO:0000313" key="3">
    <source>
        <dbReference type="Proteomes" id="UP000270094"/>
    </source>
</evidence>
<protein>
    <submittedName>
        <fullName evidence="2">Uncharacterized protein</fullName>
    </submittedName>
</protein>
<accession>A0A3P7JFF3</accession>
<proteinExistence type="predicted"/>
<sequence>MTGEVEQGGGEGIKGGSGEGGLDNKNNFRNNQWSRKTTQGCFNMGLLDEESKEEKGARVISFKLRKLFSSENSFDGVEMRCAAFEENTRTKAMLLETLPSKSQAALP</sequence>
<evidence type="ECO:0000256" key="1">
    <source>
        <dbReference type="SAM" id="MobiDB-lite"/>
    </source>
</evidence>
<evidence type="ECO:0000313" key="2">
    <source>
        <dbReference type="EMBL" id="VDM78669.1"/>
    </source>
</evidence>
<reference evidence="2 3" key="1">
    <citation type="submission" date="2018-11" db="EMBL/GenBank/DDBJ databases">
        <authorList>
            <consortium name="Pathogen Informatics"/>
        </authorList>
    </citation>
    <scope>NUCLEOTIDE SEQUENCE [LARGE SCALE GENOMIC DNA]</scope>
</reference>
<keyword evidence="3" id="KW-1185">Reference proteome</keyword>
<gene>
    <name evidence="2" type="ORF">SVUK_LOCUS13667</name>
</gene>
<dbReference type="AlphaFoldDB" id="A0A3P7JFF3"/>
<dbReference type="Proteomes" id="UP000270094">
    <property type="component" value="Unassembled WGS sequence"/>
</dbReference>
<feature type="compositionally biased region" description="Gly residues" evidence="1">
    <location>
        <begin position="1"/>
        <end position="21"/>
    </location>
</feature>
<feature type="region of interest" description="Disordered" evidence="1">
    <location>
        <begin position="1"/>
        <end position="34"/>
    </location>
</feature>
<feature type="compositionally biased region" description="Polar residues" evidence="1">
    <location>
        <begin position="24"/>
        <end position="34"/>
    </location>
</feature>
<dbReference type="EMBL" id="UYYB01102593">
    <property type="protein sequence ID" value="VDM78669.1"/>
    <property type="molecule type" value="Genomic_DNA"/>
</dbReference>
<name>A0A3P7JFF3_STRVU</name>
<organism evidence="2 3">
    <name type="scientific">Strongylus vulgaris</name>
    <name type="common">Blood worm</name>
    <dbReference type="NCBI Taxonomy" id="40348"/>
    <lineage>
        <taxon>Eukaryota</taxon>
        <taxon>Metazoa</taxon>
        <taxon>Ecdysozoa</taxon>
        <taxon>Nematoda</taxon>
        <taxon>Chromadorea</taxon>
        <taxon>Rhabditida</taxon>
        <taxon>Rhabditina</taxon>
        <taxon>Rhabditomorpha</taxon>
        <taxon>Strongyloidea</taxon>
        <taxon>Strongylidae</taxon>
        <taxon>Strongylus</taxon>
    </lineage>
</organism>